<evidence type="ECO:0000256" key="3">
    <source>
        <dbReference type="ARBA" id="ARBA00022833"/>
    </source>
</evidence>
<feature type="domain" description="RING-type" evidence="6">
    <location>
        <begin position="69"/>
        <end position="109"/>
    </location>
</feature>
<dbReference type="AlphaFoldDB" id="A0A9P1ELB0"/>
<dbReference type="SUPFAM" id="SSF57850">
    <property type="entry name" value="RING/U-box"/>
    <property type="match status" value="1"/>
</dbReference>
<evidence type="ECO:0000313" key="8">
    <source>
        <dbReference type="Proteomes" id="UP001152484"/>
    </source>
</evidence>
<feature type="region of interest" description="Disordered" evidence="5">
    <location>
        <begin position="288"/>
        <end position="309"/>
    </location>
</feature>
<dbReference type="Proteomes" id="UP001152484">
    <property type="component" value="Unassembled WGS sequence"/>
</dbReference>
<feature type="compositionally biased region" description="Basic and acidic residues" evidence="5">
    <location>
        <begin position="212"/>
        <end position="233"/>
    </location>
</feature>
<keyword evidence="8" id="KW-1185">Reference proteome</keyword>
<dbReference type="InterPro" id="IPR044592">
    <property type="entry name" value="RING1A/B"/>
</dbReference>
<dbReference type="EMBL" id="CAMAPE010000058">
    <property type="protein sequence ID" value="CAH9112126.1"/>
    <property type="molecule type" value="Genomic_DNA"/>
</dbReference>
<name>A0A9P1ELB0_CUSEU</name>
<dbReference type="PANTHER" id="PTHR46537">
    <property type="entry name" value="OS11G0578200 PROTEIN"/>
    <property type="match status" value="1"/>
</dbReference>
<dbReference type="InterPro" id="IPR013083">
    <property type="entry name" value="Znf_RING/FYVE/PHD"/>
</dbReference>
<dbReference type="InterPro" id="IPR001841">
    <property type="entry name" value="Znf_RING"/>
</dbReference>
<evidence type="ECO:0000259" key="6">
    <source>
        <dbReference type="PROSITE" id="PS50089"/>
    </source>
</evidence>
<dbReference type="PROSITE" id="PS00518">
    <property type="entry name" value="ZF_RING_1"/>
    <property type="match status" value="1"/>
</dbReference>
<evidence type="ECO:0000313" key="7">
    <source>
        <dbReference type="EMBL" id="CAH9112126.1"/>
    </source>
</evidence>
<comment type="caution">
    <text evidence="7">The sequence shown here is derived from an EMBL/GenBank/DDBJ whole genome shotgun (WGS) entry which is preliminary data.</text>
</comment>
<protein>
    <recommendedName>
        <fullName evidence="6">RING-type domain-containing protein</fullName>
    </recommendedName>
</protein>
<evidence type="ECO:0000256" key="2">
    <source>
        <dbReference type="ARBA" id="ARBA00022771"/>
    </source>
</evidence>
<organism evidence="7 8">
    <name type="scientific">Cuscuta europaea</name>
    <name type="common">European dodder</name>
    <dbReference type="NCBI Taxonomy" id="41803"/>
    <lineage>
        <taxon>Eukaryota</taxon>
        <taxon>Viridiplantae</taxon>
        <taxon>Streptophyta</taxon>
        <taxon>Embryophyta</taxon>
        <taxon>Tracheophyta</taxon>
        <taxon>Spermatophyta</taxon>
        <taxon>Magnoliopsida</taxon>
        <taxon>eudicotyledons</taxon>
        <taxon>Gunneridae</taxon>
        <taxon>Pentapetalae</taxon>
        <taxon>asterids</taxon>
        <taxon>lamiids</taxon>
        <taxon>Solanales</taxon>
        <taxon>Convolvulaceae</taxon>
        <taxon>Cuscuteae</taxon>
        <taxon>Cuscuta</taxon>
        <taxon>Cuscuta subgen. Cuscuta</taxon>
    </lineage>
</organism>
<dbReference type="Pfam" id="PF13923">
    <property type="entry name" value="zf-C3HC4_2"/>
    <property type="match status" value="1"/>
</dbReference>
<accession>A0A9P1ELB0</accession>
<gene>
    <name evidence="7" type="ORF">CEURO_LOCUS19517</name>
</gene>
<feature type="compositionally biased region" description="Polar residues" evidence="5">
    <location>
        <begin position="245"/>
        <end position="256"/>
    </location>
</feature>
<dbReference type="SMART" id="SM00184">
    <property type="entry name" value="RING"/>
    <property type="match status" value="1"/>
</dbReference>
<feature type="compositionally biased region" description="Acidic residues" evidence="5">
    <location>
        <begin position="14"/>
        <end position="25"/>
    </location>
</feature>
<feature type="compositionally biased region" description="Acidic residues" evidence="5">
    <location>
        <begin position="32"/>
        <end position="46"/>
    </location>
</feature>
<keyword evidence="2 4" id="KW-0863">Zinc-finger</keyword>
<evidence type="ECO:0000256" key="5">
    <source>
        <dbReference type="SAM" id="MobiDB-lite"/>
    </source>
</evidence>
<dbReference type="CDD" id="cd16531">
    <property type="entry name" value="RING-HC_RING1-like"/>
    <property type="match status" value="1"/>
</dbReference>
<feature type="region of interest" description="Disordered" evidence="5">
    <location>
        <begin position="167"/>
        <end position="261"/>
    </location>
</feature>
<dbReference type="Gene3D" id="3.30.40.10">
    <property type="entry name" value="Zinc/RING finger domain, C3HC4 (zinc finger)"/>
    <property type="match status" value="1"/>
</dbReference>
<evidence type="ECO:0000256" key="1">
    <source>
        <dbReference type="ARBA" id="ARBA00022723"/>
    </source>
</evidence>
<dbReference type="PANTHER" id="PTHR46537:SF3">
    <property type="entry name" value="E3 UBIQUITIN-PROTEIN LIGASE RING1A"/>
    <property type="match status" value="1"/>
</dbReference>
<evidence type="ECO:0000256" key="4">
    <source>
        <dbReference type="PROSITE-ProRule" id="PRU00175"/>
    </source>
</evidence>
<dbReference type="PROSITE" id="PS50089">
    <property type="entry name" value="ZF_RING_2"/>
    <property type="match status" value="1"/>
</dbReference>
<reference evidence="7" key="1">
    <citation type="submission" date="2022-07" db="EMBL/GenBank/DDBJ databases">
        <authorList>
            <person name="Macas J."/>
            <person name="Novak P."/>
            <person name="Neumann P."/>
        </authorList>
    </citation>
    <scope>NUCLEOTIDE SEQUENCE</scope>
</reference>
<feature type="region of interest" description="Disordered" evidence="5">
    <location>
        <begin position="1"/>
        <end position="51"/>
    </location>
</feature>
<dbReference type="InterPro" id="IPR017907">
    <property type="entry name" value="Znf_RING_CS"/>
</dbReference>
<keyword evidence="3" id="KW-0862">Zinc</keyword>
<sequence>MPAQKRESSPSPSAEDEEEKADDLQLDNQNQNEEETDEEEDSDESSSSDAVKDEFISLRLSEIRKEVQCPICLGIIRKTRTVMECLHRFCRECIDKSMRMGNNECPACRTHCASRRSLRDDPNYDALIAILYPDIDKYEEEELAFHEEEMARNKQIQASIAQTLRRQTEALGRKRTPRSNQSAYIRRSGNRNLRRRRNHRVEPQGSDNDEDGNGHDDKDSSSADEQHGTEAKPKRAKRLGGRFSIGSTAGNANSGFDENDSEMNRESFGAMGLIGSSEILAWGKGGMRSQKTQNRHSSLGGGSGNARLRRNSRVSKLIESLQHSNQNDVKVDIGLMLVSFCEEDIPSLQRPYLCCRPTLTVKHLIQYVSLQTSIQADGIDMLVMKELSSTVKPSSSEAVFNTKSVAGVPCNGEFDLLRENQTLEEIRSSCGFSQCNLLLAYRLKSKG</sequence>
<dbReference type="GO" id="GO:0008270">
    <property type="term" value="F:zinc ion binding"/>
    <property type="evidence" value="ECO:0007669"/>
    <property type="project" value="UniProtKB-KW"/>
</dbReference>
<feature type="compositionally biased region" description="Basic residues" evidence="5">
    <location>
        <begin position="188"/>
        <end position="199"/>
    </location>
</feature>
<dbReference type="OrthoDB" id="337575at2759"/>
<keyword evidence="1" id="KW-0479">Metal-binding</keyword>
<proteinExistence type="predicted"/>